<feature type="compositionally biased region" description="Basic and acidic residues" evidence="1">
    <location>
        <begin position="271"/>
        <end position="283"/>
    </location>
</feature>
<dbReference type="EMBL" id="CP099419">
    <property type="protein sequence ID" value="USW48813.1"/>
    <property type="molecule type" value="Genomic_DNA"/>
</dbReference>
<sequence length="1118" mass="124666">MDSSLAGLVPSPRRRRDAGDTSMRRTGSHHSSTSSDILVAGPSLQSPPRHSSHQKQQESTPARLSRSNTLTMTRAYTQYGHLTVRFGTRAAKERLRAILQSRSKPSFGSSDDESDSQSDEEELEQDEDAEGPNDRGTYSREYTLKHPETKWVHRGQGRYLPASEIKVEPVTSSPRPTRLLPERATASSATSTQAFEEMYQMLWESFNEFRLEQNPLARPGWSPQLRGSYNGIMALLKGTQRPSWPRAVESIENPDHREVVRKWVKAMEKRFPTSHAADPEQARPSRLPSRQAKTVVYPSNDHRRSSRLVDTIVNTYDESEDDVEDDVDEESEHDDDEDESEVAEEDPSETFSKNYVEAHPHEEFYHAGSGRYRRGSRVTAQNKLAARRESSTSQAIKYSSSEASHDMSADLAVKKEDLHKHAGRIFHHRGNQFYRPGVSPHGIKGTKLVLASGELLGLHDLHKRDAEELLAKAAKRNFGIADPRSAASSSRNLGRRKSSQYSLAAESTALSLSSGRRASKIENSLKGENDDLPGGGARRWSSKSNLEVKDVFATLKPTRTKSDPDMLHDRDYVDAHPDEIFHHRGQGKWARGLPPPGSSNKMAVRGPGAKEMFEAMHRGEEVDANGKQPPPITALLRKEEGPDLYPQFTWHYRGGGKHCRLTKEEAERYEESLRPVKRQRTSTGSRARGEGPEAQLQREALAAEAGSGKARADLLQRPTRAVRKRSQQNASQHGVNSKASSFSESKAPTPKPAPLAPELDRLTEDDLPGLYKDEWSDLDEQDPDDEAAHILRQRFQPIVGADPFVVALTKYDPAARSLESLKLLAGNAQKALLALQDEYLELDKVVARHPMNGKKERKPMQGGREPVSHAMWEDKKEAALYDYAFDPRKVGYQDPDNQRIVRDAEGRELRRRRNRNDLHATQVNYGDGEMTTRRTVKPVSRFDGVIVPVPRKKSRLAVADTTETDLLIPTSSSFHPPGSITPERTSTPTWNGDPNDYVPPIRGRWAGHVPKRIQELRGLSLPRRSESNSPQPSASSSGNVRKGRPPGSKNLHERKDKGIKKGPRKKKPESTPVGEEGDTENEDLSQNMEDGGVGAGEMATASSKTRPENPMSLDAIVG</sequence>
<proteinExistence type="predicted"/>
<organism evidence="2 3">
    <name type="scientific">Septoria linicola</name>
    <dbReference type="NCBI Taxonomy" id="215465"/>
    <lineage>
        <taxon>Eukaryota</taxon>
        <taxon>Fungi</taxon>
        <taxon>Dikarya</taxon>
        <taxon>Ascomycota</taxon>
        <taxon>Pezizomycotina</taxon>
        <taxon>Dothideomycetes</taxon>
        <taxon>Dothideomycetidae</taxon>
        <taxon>Mycosphaerellales</taxon>
        <taxon>Mycosphaerellaceae</taxon>
        <taxon>Septoria</taxon>
    </lineage>
</organism>
<feature type="region of interest" description="Disordered" evidence="1">
    <location>
        <begin position="99"/>
        <end position="142"/>
    </location>
</feature>
<evidence type="ECO:0000313" key="2">
    <source>
        <dbReference type="EMBL" id="USW48813.1"/>
    </source>
</evidence>
<feature type="compositionally biased region" description="Polar residues" evidence="1">
    <location>
        <begin position="57"/>
        <end position="69"/>
    </location>
</feature>
<name>A0A9Q9EH04_9PEZI</name>
<evidence type="ECO:0000313" key="3">
    <source>
        <dbReference type="Proteomes" id="UP001056384"/>
    </source>
</evidence>
<feature type="region of interest" description="Disordered" evidence="1">
    <location>
        <begin position="168"/>
        <end position="189"/>
    </location>
</feature>
<gene>
    <name evidence="2" type="ORF">Slin15195_G021320</name>
</gene>
<feature type="region of interest" description="Disordered" evidence="1">
    <location>
        <begin position="271"/>
        <end position="358"/>
    </location>
</feature>
<feature type="compositionally biased region" description="Polar residues" evidence="1">
    <location>
        <begin position="727"/>
        <end position="744"/>
    </location>
</feature>
<feature type="compositionally biased region" description="Acidic residues" evidence="1">
    <location>
        <begin position="110"/>
        <end position="131"/>
    </location>
</feature>
<feature type="region of interest" description="Disordered" evidence="1">
    <location>
        <begin position="1"/>
        <end position="69"/>
    </location>
</feature>
<reference evidence="2" key="1">
    <citation type="submission" date="2022-06" db="EMBL/GenBank/DDBJ databases">
        <title>Complete genome sequences of two strains of the flax pathogen Septoria linicola.</title>
        <authorList>
            <person name="Lapalu N."/>
            <person name="Simon A."/>
            <person name="Demenou B."/>
            <person name="Paumier D."/>
            <person name="Guillot M.-P."/>
            <person name="Gout L."/>
            <person name="Valade R."/>
        </authorList>
    </citation>
    <scope>NUCLEOTIDE SEQUENCE</scope>
    <source>
        <strain evidence="2">SE15195</strain>
    </source>
</reference>
<feature type="region of interest" description="Disordered" evidence="1">
    <location>
        <begin position="669"/>
        <end position="760"/>
    </location>
</feature>
<evidence type="ECO:0000256" key="1">
    <source>
        <dbReference type="SAM" id="MobiDB-lite"/>
    </source>
</evidence>
<dbReference type="AlphaFoldDB" id="A0A9Q9EH04"/>
<keyword evidence="3" id="KW-1185">Reference proteome</keyword>
<feature type="compositionally biased region" description="Low complexity" evidence="1">
    <location>
        <begin position="693"/>
        <end position="705"/>
    </location>
</feature>
<feature type="region of interest" description="Disordered" evidence="1">
    <location>
        <begin position="968"/>
        <end position="995"/>
    </location>
</feature>
<feature type="region of interest" description="Disordered" evidence="1">
    <location>
        <begin position="1018"/>
        <end position="1118"/>
    </location>
</feature>
<feature type="compositionally biased region" description="Acidic residues" evidence="1">
    <location>
        <begin position="317"/>
        <end position="348"/>
    </location>
</feature>
<dbReference type="Proteomes" id="UP001056384">
    <property type="component" value="Chromosome 2"/>
</dbReference>
<feature type="compositionally biased region" description="Basic residues" evidence="1">
    <location>
        <begin position="1057"/>
        <end position="1067"/>
    </location>
</feature>
<feature type="region of interest" description="Disordered" evidence="1">
    <location>
        <begin position="521"/>
        <end position="541"/>
    </location>
</feature>
<accession>A0A9Q9EH04</accession>
<feature type="compositionally biased region" description="Polar residues" evidence="1">
    <location>
        <begin position="982"/>
        <end position="992"/>
    </location>
</feature>
<protein>
    <submittedName>
        <fullName evidence="2">Uncharacterized protein</fullName>
    </submittedName>
</protein>
<feature type="compositionally biased region" description="Low complexity" evidence="1">
    <location>
        <begin position="1027"/>
        <end position="1037"/>
    </location>
</feature>